<gene>
    <name evidence="2" type="ORF">PDIP_48420</name>
</gene>
<evidence type="ECO:0000313" key="2">
    <source>
        <dbReference type="EMBL" id="EKV13349.1"/>
    </source>
</evidence>
<dbReference type="AlphaFoldDB" id="K9FW29"/>
<dbReference type="EMBL" id="AKCU01000338">
    <property type="protein sequence ID" value="EKV13349.1"/>
    <property type="molecule type" value="Genomic_DNA"/>
</dbReference>
<proteinExistence type="predicted"/>
<protein>
    <submittedName>
        <fullName evidence="2">Uncharacterized protein</fullName>
    </submittedName>
</protein>
<dbReference type="KEGG" id="pdp:PDIP_48420"/>
<feature type="compositionally biased region" description="Low complexity" evidence="1">
    <location>
        <begin position="1"/>
        <end position="15"/>
    </location>
</feature>
<dbReference type="HOGENOM" id="CLU_3260716_0_0_1"/>
<name>K9FW29_PEND1</name>
<evidence type="ECO:0000256" key="1">
    <source>
        <dbReference type="SAM" id="MobiDB-lite"/>
    </source>
</evidence>
<organism evidence="2 3">
    <name type="scientific">Penicillium digitatum (strain Pd1 / CECT 20795)</name>
    <name type="common">Green mold</name>
    <dbReference type="NCBI Taxonomy" id="1170230"/>
    <lineage>
        <taxon>Eukaryota</taxon>
        <taxon>Fungi</taxon>
        <taxon>Dikarya</taxon>
        <taxon>Ascomycota</taxon>
        <taxon>Pezizomycotina</taxon>
        <taxon>Eurotiomycetes</taxon>
        <taxon>Eurotiomycetidae</taxon>
        <taxon>Eurotiales</taxon>
        <taxon>Aspergillaceae</taxon>
        <taxon>Penicillium</taxon>
    </lineage>
</organism>
<feature type="region of interest" description="Disordered" evidence="1">
    <location>
        <begin position="1"/>
        <end position="42"/>
    </location>
</feature>
<dbReference type="VEuPathDB" id="FungiDB:PDIP_48420"/>
<dbReference type="Proteomes" id="UP000009886">
    <property type="component" value="Unassembled WGS sequence"/>
</dbReference>
<accession>K9FW29</accession>
<sequence>MESTITVTTTKKNATLLQTRPPESCLRGRQKSKSRLPTELMS</sequence>
<evidence type="ECO:0000313" key="3">
    <source>
        <dbReference type="Proteomes" id="UP000009886"/>
    </source>
</evidence>
<reference evidence="3" key="1">
    <citation type="journal article" date="2012" name="BMC Genomics">
        <title>Genome sequence of the necrotrophic fungus Penicillium digitatum, the main postharvest pathogen of citrus.</title>
        <authorList>
            <person name="Marcet-Houben M."/>
            <person name="Ballester A.-R."/>
            <person name="de la Fuente B."/>
            <person name="Harries E."/>
            <person name="Marcos J.F."/>
            <person name="Gonzalez-Candelas L."/>
            <person name="Gabaldon T."/>
        </authorList>
    </citation>
    <scope>NUCLEOTIDE SEQUENCE [LARGE SCALE GENOMIC DNA]</scope>
    <source>
        <strain evidence="3">Pd1 / CECT 20795</strain>
    </source>
</reference>
<comment type="caution">
    <text evidence="2">The sequence shown here is derived from an EMBL/GenBank/DDBJ whole genome shotgun (WGS) entry which is preliminary data.</text>
</comment>